<feature type="domain" description="DNA-directed DNA polymerase family B multifunctional" evidence="21">
    <location>
        <begin position="589"/>
        <end position="1030"/>
    </location>
</feature>
<evidence type="ECO:0000256" key="8">
    <source>
        <dbReference type="ARBA" id="ARBA00022722"/>
    </source>
</evidence>
<evidence type="ECO:0000256" key="15">
    <source>
        <dbReference type="ARBA" id="ARBA00023004"/>
    </source>
</evidence>
<evidence type="ECO:0000256" key="7">
    <source>
        <dbReference type="ARBA" id="ARBA00022705"/>
    </source>
</evidence>
<evidence type="ECO:0000256" key="3">
    <source>
        <dbReference type="ARBA" id="ARBA00005755"/>
    </source>
</evidence>
<dbReference type="SUPFAM" id="SSF53098">
    <property type="entry name" value="Ribonuclease H-like"/>
    <property type="match status" value="1"/>
</dbReference>
<gene>
    <name evidence="24" type="ORF">GNI_121110</name>
</gene>
<keyword evidence="10 20" id="KW-0863">Zinc-finger</keyword>
<dbReference type="RefSeq" id="XP_011131856.1">
    <property type="nucleotide sequence ID" value="XM_011133554.1"/>
</dbReference>
<evidence type="ECO:0000256" key="16">
    <source>
        <dbReference type="ARBA" id="ARBA00023014"/>
    </source>
</evidence>
<keyword evidence="25" id="KW-1185">Reference proteome</keyword>
<evidence type="ECO:0000256" key="19">
    <source>
        <dbReference type="ARBA" id="ARBA00049244"/>
    </source>
</evidence>
<keyword evidence="13" id="KW-0269">Exonuclease</keyword>
<comment type="similarity">
    <text evidence="3 20">Belongs to the DNA polymerase type-B family.</text>
</comment>
<evidence type="ECO:0000256" key="18">
    <source>
        <dbReference type="ARBA" id="ARBA00023242"/>
    </source>
</evidence>
<dbReference type="eggNOG" id="KOG0969">
    <property type="taxonomic scope" value="Eukaryota"/>
</dbReference>
<keyword evidence="17 20" id="KW-0238">DNA-binding</keyword>
<comment type="caution">
    <text evidence="24">The sequence shown here is derived from an EMBL/GenBank/DDBJ whole genome shotgun (WGS) entry which is preliminary data.</text>
</comment>
<evidence type="ECO:0000256" key="17">
    <source>
        <dbReference type="ARBA" id="ARBA00023125"/>
    </source>
</evidence>
<dbReference type="GO" id="GO:0003887">
    <property type="term" value="F:DNA-directed DNA polymerase activity"/>
    <property type="evidence" value="ECO:0007669"/>
    <property type="project" value="UniProtKB-KW"/>
</dbReference>
<dbReference type="InterPro" id="IPR017964">
    <property type="entry name" value="DNA-dir_DNA_pol_B_CS"/>
</dbReference>
<dbReference type="PRINTS" id="PR00106">
    <property type="entry name" value="DNAPOLB"/>
</dbReference>
<keyword evidence="5 20" id="KW-0808">Transferase</keyword>
<keyword evidence="14 20" id="KW-0239">DNA-directed DNA polymerase</keyword>
<dbReference type="VEuPathDB" id="CryptoDB:GNI_121110"/>
<dbReference type="Gene3D" id="1.10.132.60">
    <property type="entry name" value="DNA polymerase family B, C-terminal domain"/>
    <property type="match status" value="1"/>
</dbReference>
<evidence type="ECO:0000256" key="12">
    <source>
        <dbReference type="ARBA" id="ARBA00022833"/>
    </source>
</evidence>
<dbReference type="EMBL" id="AFNH02000902">
    <property type="protein sequence ID" value="EZG53813.1"/>
    <property type="molecule type" value="Genomic_DNA"/>
</dbReference>
<dbReference type="Gene3D" id="1.10.287.690">
    <property type="entry name" value="Helix hairpin bin"/>
    <property type="match status" value="1"/>
</dbReference>
<evidence type="ECO:0000256" key="6">
    <source>
        <dbReference type="ARBA" id="ARBA00022695"/>
    </source>
</evidence>
<dbReference type="InterPro" id="IPR036397">
    <property type="entry name" value="RNaseH_sf"/>
</dbReference>
<dbReference type="InterPro" id="IPR043502">
    <property type="entry name" value="DNA/RNA_pol_sf"/>
</dbReference>
<proteinExistence type="inferred from homology"/>
<evidence type="ECO:0000256" key="1">
    <source>
        <dbReference type="ARBA" id="ARBA00001966"/>
    </source>
</evidence>
<keyword evidence="6 20" id="KW-0548">Nucleotidyltransferase</keyword>
<evidence type="ECO:0000259" key="22">
    <source>
        <dbReference type="Pfam" id="PF03104"/>
    </source>
</evidence>
<dbReference type="SMART" id="SM00486">
    <property type="entry name" value="POLBc"/>
    <property type="match status" value="1"/>
</dbReference>
<feature type="domain" description="C4-type zinc-finger of DNA polymerase delta" evidence="23">
    <location>
        <begin position="1070"/>
        <end position="1143"/>
    </location>
</feature>
<dbReference type="Pfam" id="PF00136">
    <property type="entry name" value="DNA_pol_B"/>
    <property type="match status" value="1"/>
</dbReference>
<dbReference type="Gene3D" id="3.30.342.10">
    <property type="entry name" value="DNA Polymerase, chain B, domain 1"/>
    <property type="match status" value="1"/>
</dbReference>
<evidence type="ECO:0000256" key="5">
    <source>
        <dbReference type="ARBA" id="ARBA00022679"/>
    </source>
</evidence>
<keyword evidence="9 20" id="KW-0479">Metal-binding</keyword>
<dbReference type="GO" id="GO:0005634">
    <property type="term" value="C:nucleus"/>
    <property type="evidence" value="ECO:0007669"/>
    <property type="project" value="UniProtKB-SubCell"/>
</dbReference>
<dbReference type="GO" id="GO:0000166">
    <property type="term" value="F:nucleotide binding"/>
    <property type="evidence" value="ECO:0007669"/>
    <property type="project" value="InterPro"/>
</dbReference>
<dbReference type="AlphaFoldDB" id="A0A023B2G3"/>
<dbReference type="InterPro" id="IPR042087">
    <property type="entry name" value="DNA_pol_B_thumb"/>
</dbReference>
<feature type="domain" description="DNA-directed DNA polymerase family B exonuclease" evidence="22">
    <location>
        <begin position="265"/>
        <end position="525"/>
    </location>
</feature>
<dbReference type="InterPro" id="IPR023211">
    <property type="entry name" value="DNA_pol_palm_dom_sf"/>
</dbReference>
<sequence>MSPAEGAGARTGNVQGGVGRYYVTAEYSKPSDVTEFFPDVDFGVKTSHMFGQVKTAGATARKRRLGNGGGGSLYEDTDYLGYLEHLKQFGRRKTPCDLGTMEIFVVDVNDMNISSEEYPNPILTKYDGFKTGHIISMTPDNLVNQLPVVMVYGVTLHTGVSVCLHVFDVFPYLLVECPMKVEGEKDYVGELLRQQLERRLGINSLACLEVCEGETVMGYDPQNHSHTFFKLTFFNSRCMNAAKSMIENQFTLTSTKSGSIVFSSTVYECTVPYTLRWMIDRDIVGCGCIRVSGVTEVAASRRISRCNYELGCISNSIIGLPIEGDYEVIPEGLRLLALDIECISEGSKGFPVPEKDPVIQISTVLSQVNPCNNRAKPNPDQARDHGGPNEARGDIYDEVRIIFTLDTCAPIGGSIVVSFKDERCMLIGWRDTVNILDPDILTGYNFINFDLNYMLVRSRKLDCPNFRNFGRVLPSEIKVHDSMINTKQLGMHENKDINVDGRIQFDIYEIIRREHKLKSYSLNNVCSYFLKEQKEDVHYSQMCVLQHGNDETRKRIAVYCLKDSVLVIKLIHQLSLLVNIIEMARVTGVPVNLLLTRGQQIKVTSQLLRKCKQQKYLMPQIKTSGNNTEVQYEGATVLEPLRGYYDIPIATLDFASLYPSIMIAHNLCYTTLLPDPVPQSYLITDAGDGEVEGKDWMETTPAGKSFVTSKIRRGILPSIVEDLLAARKKAKAELKKCTDPLKRKVLDGRQLALKVSANSVYGYTGAVNAGQLPCLPISESITAFGRTMIEFTKQQVELNFTKKNNYPADAIVVYGDTDSVMVNFGVSDVGEAMKLGLEASKLISNKFIAPISLEFEKIFYPFLLMQKKRYAGLKWTKPEKHDSIDCKGIETVRRDFCLLVQQMLDDALKILLVQRDVSKAAKLVQDKVRDLLMNKIDMSYLVLSKSLGKEDYTSKLAHVELAKKLRQRDPTNAPNVGDRVYYVVIAGYKNQPQYERAEDPLYVLQNNIPIDVDFYLDSLKNSLLRIFEPINKKLADSLFSGSHVTQKKILAGGSSGFKGLGGFITKGYRCLVCRTVINDGSCYCKHCSQDEMKIAQIVQERQSEYQKKIGEFNQLWTQCQRCQESLHRDVICVNRDCPIFYRRIKIRKDIQELADDSISRITAQDPLDW</sequence>
<keyword evidence="12 20" id="KW-0862">Zinc</keyword>
<dbReference type="GO" id="GO:0008270">
    <property type="term" value="F:zinc ion binding"/>
    <property type="evidence" value="ECO:0007669"/>
    <property type="project" value="UniProtKB-KW"/>
</dbReference>
<keyword evidence="7 20" id="KW-0235">DNA replication</keyword>
<dbReference type="GO" id="GO:0003677">
    <property type="term" value="F:DNA binding"/>
    <property type="evidence" value="ECO:0007669"/>
    <property type="project" value="UniProtKB-KW"/>
</dbReference>
<keyword evidence="18 20" id="KW-0539">Nucleus</keyword>
<dbReference type="Proteomes" id="UP000019763">
    <property type="component" value="Unassembled WGS sequence"/>
</dbReference>
<dbReference type="PANTHER" id="PTHR10322:SF23">
    <property type="entry name" value="DNA POLYMERASE DELTA CATALYTIC SUBUNIT"/>
    <property type="match status" value="1"/>
</dbReference>
<evidence type="ECO:0000259" key="21">
    <source>
        <dbReference type="Pfam" id="PF00136"/>
    </source>
</evidence>
<evidence type="ECO:0000256" key="20">
    <source>
        <dbReference type="RuleBase" id="RU000442"/>
    </source>
</evidence>
<dbReference type="FunFam" id="1.10.287.690:FF:000001">
    <property type="entry name" value="DNA polymerase"/>
    <property type="match status" value="1"/>
</dbReference>
<dbReference type="PROSITE" id="PS00116">
    <property type="entry name" value="DNA_POLYMERASE_B"/>
    <property type="match status" value="1"/>
</dbReference>
<dbReference type="Pfam" id="PF14260">
    <property type="entry name" value="zf-C4pol"/>
    <property type="match status" value="1"/>
</dbReference>
<evidence type="ECO:0000256" key="10">
    <source>
        <dbReference type="ARBA" id="ARBA00022771"/>
    </source>
</evidence>
<evidence type="ECO:0000259" key="23">
    <source>
        <dbReference type="Pfam" id="PF14260"/>
    </source>
</evidence>
<dbReference type="GO" id="GO:0006261">
    <property type="term" value="P:DNA-templated DNA replication"/>
    <property type="evidence" value="ECO:0007669"/>
    <property type="project" value="TreeGrafter"/>
</dbReference>
<comment type="cofactor">
    <cofactor evidence="1 20">
        <name>[4Fe-4S] cluster</name>
        <dbReference type="ChEBI" id="CHEBI:49883"/>
    </cofactor>
</comment>
<comment type="subcellular location">
    <subcellularLocation>
        <location evidence="2 20">Nucleus</location>
    </subcellularLocation>
</comment>
<dbReference type="OMA" id="CNNCRPR"/>
<evidence type="ECO:0000313" key="24">
    <source>
        <dbReference type="EMBL" id="EZG53813.1"/>
    </source>
</evidence>
<dbReference type="GO" id="GO:0051539">
    <property type="term" value="F:4 iron, 4 sulfur cluster binding"/>
    <property type="evidence" value="ECO:0007669"/>
    <property type="project" value="UniProtKB-KW"/>
</dbReference>
<accession>A0A023B2G3</accession>
<dbReference type="InterPro" id="IPR006172">
    <property type="entry name" value="DNA-dir_DNA_pol_B"/>
</dbReference>
<protein>
    <recommendedName>
        <fullName evidence="20">DNA polymerase</fullName>
        <ecNumber evidence="20">2.7.7.7</ecNumber>
    </recommendedName>
</protein>
<evidence type="ECO:0000256" key="14">
    <source>
        <dbReference type="ARBA" id="ARBA00022932"/>
    </source>
</evidence>
<keyword evidence="4 20" id="KW-0004">4Fe-4S</keyword>
<dbReference type="SUPFAM" id="SSF56672">
    <property type="entry name" value="DNA/RNA polymerases"/>
    <property type="match status" value="1"/>
</dbReference>
<name>A0A023B2G3_GRENI</name>
<evidence type="ECO:0000313" key="25">
    <source>
        <dbReference type="Proteomes" id="UP000019763"/>
    </source>
</evidence>
<evidence type="ECO:0000256" key="11">
    <source>
        <dbReference type="ARBA" id="ARBA00022801"/>
    </source>
</evidence>
<dbReference type="InterPro" id="IPR012337">
    <property type="entry name" value="RNaseH-like_sf"/>
</dbReference>
<evidence type="ECO:0000256" key="13">
    <source>
        <dbReference type="ARBA" id="ARBA00022839"/>
    </source>
</evidence>
<dbReference type="InterPro" id="IPR050240">
    <property type="entry name" value="DNA_pol_type-B"/>
</dbReference>
<reference evidence="24" key="1">
    <citation type="submission" date="2013-12" db="EMBL/GenBank/DDBJ databases">
        <authorList>
            <person name="Omoto C.K."/>
            <person name="Sibley D."/>
            <person name="Venepally P."/>
            <person name="Hadjithomas M."/>
            <person name="Karamycheva S."/>
            <person name="Brunk B."/>
            <person name="Roos D."/>
            <person name="Caler E."/>
            <person name="Lorenzi H."/>
        </authorList>
    </citation>
    <scope>NUCLEOTIDE SEQUENCE</scope>
</reference>
<dbReference type="GO" id="GO:0004527">
    <property type="term" value="F:exonuclease activity"/>
    <property type="evidence" value="ECO:0007669"/>
    <property type="project" value="UniProtKB-KW"/>
</dbReference>
<dbReference type="GeneID" id="22914277"/>
<dbReference type="EC" id="2.7.7.7" evidence="20"/>
<dbReference type="Gene3D" id="3.90.1600.10">
    <property type="entry name" value="Palm domain of DNA polymerase"/>
    <property type="match status" value="1"/>
</dbReference>
<dbReference type="InterPro" id="IPR025687">
    <property type="entry name" value="Znf-C4pol"/>
</dbReference>
<dbReference type="Pfam" id="PF03104">
    <property type="entry name" value="DNA_pol_B_exo1"/>
    <property type="match status" value="1"/>
</dbReference>
<dbReference type="NCBIfam" id="TIGR00592">
    <property type="entry name" value="pol2"/>
    <property type="match status" value="1"/>
</dbReference>
<keyword evidence="11" id="KW-0378">Hydrolase</keyword>
<evidence type="ECO:0000256" key="9">
    <source>
        <dbReference type="ARBA" id="ARBA00022723"/>
    </source>
</evidence>
<evidence type="ECO:0000256" key="4">
    <source>
        <dbReference type="ARBA" id="ARBA00022485"/>
    </source>
</evidence>
<keyword evidence="8" id="KW-0540">Nuclease</keyword>
<organism evidence="24 25">
    <name type="scientific">Gregarina niphandrodes</name>
    <name type="common">Septate eugregarine</name>
    <dbReference type="NCBI Taxonomy" id="110365"/>
    <lineage>
        <taxon>Eukaryota</taxon>
        <taxon>Sar</taxon>
        <taxon>Alveolata</taxon>
        <taxon>Apicomplexa</taxon>
        <taxon>Conoidasida</taxon>
        <taxon>Gregarinasina</taxon>
        <taxon>Eugregarinorida</taxon>
        <taxon>Gregarinidae</taxon>
        <taxon>Gregarina</taxon>
    </lineage>
</organism>
<dbReference type="PANTHER" id="PTHR10322">
    <property type="entry name" value="DNA POLYMERASE CATALYTIC SUBUNIT"/>
    <property type="match status" value="1"/>
</dbReference>
<keyword evidence="16 20" id="KW-0411">Iron-sulfur</keyword>
<dbReference type="Gene3D" id="3.30.420.10">
    <property type="entry name" value="Ribonuclease H-like superfamily/Ribonuclease H"/>
    <property type="match status" value="1"/>
</dbReference>
<dbReference type="OrthoDB" id="2414538at2759"/>
<comment type="catalytic activity">
    <reaction evidence="19 20">
        <text>DNA(n) + a 2'-deoxyribonucleoside 5'-triphosphate = DNA(n+1) + diphosphate</text>
        <dbReference type="Rhea" id="RHEA:22508"/>
        <dbReference type="Rhea" id="RHEA-COMP:17339"/>
        <dbReference type="Rhea" id="RHEA-COMP:17340"/>
        <dbReference type="ChEBI" id="CHEBI:33019"/>
        <dbReference type="ChEBI" id="CHEBI:61560"/>
        <dbReference type="ChEBI" id="CHEBI:173112"/>
        <dbReference type="EC" id="2.7.7.7"/>
    </reaction>
</comment>
<dbReference type="CDD" id="cd05533">
    <property type="entry name" value="POLBc_delta"/>
    <property type="match status" value="1"/>
</dbReference>
<keyword evidence="15 20" id="KW-0408">Iron</keyword>
<dbReference type="InterPro" id="IPR006134">
    <property type="entry name" value="DNA-dir_DNA_pol_B_multi_dom"/>
</dbReference>
<dbReference type="InterPro" id="IPR006133">
    <property type="entry name" value="DNA-dir_DNA_pol_B_exonuc"/>
</dbReference>
<evidence type="ECO:0000256" key="2">
    <source>
        <dbReference type="ARBA" id="ARBA00004123"/>
    </source>
</evidence>